<comment type="caution">
    <text evidence="8">The sequence shown here is derived from an EMBL/GenBank/DDBJ whole genome shotgun (WGS) entry which is preliminary data.</text>
</comment>
<evidence type="ECO:0000256" key="6">
    <source>
        <dbReference type="SAM" id="MobiDB-lite"/>
    </source>
</evidence>
<dbReference type="EMBL" id="SNRW01001224">
    <property type="protein sequence ID" value="KAA6397246.1"/>
    <property type="molecule type" value="Genomic_DNA"/>
</dbReference>
<dbReference type="GO" id="GO:0034450">
    <property type="term" value="F:ubiquitin-ubiquitin ligase activity"/>
    <property type="evidence" value="ECO:0007669"/>
    <property type="project" value="InterPro"/>
</dbReference>
<organism evidence="8 9">
    <name type="scientific">Streblomastix strix</name>
    <dbReference type="NCBI Taxonomy" id="222440"/>
    <lineage>
        <taxon>Eukaryota</taxon>
        <taxon>Metamonada</taxon>
        <taxon>Preaxostyla</taxon>
        <taxon>Oxymonadida</taxon>
        <taxon>Streblomastigidae</taxon>
        <taxon>Streblomastix</taxon>
    </lineage>
</organism>
<evidence type="ECO:0000256" key="3">
    <source>
        <dbReference type="ARBA" id="ARBA00022679"/>
    </source>
</evidence>
<dbReference type="GO" id="GO:0036503">
    <property type="term" value="P:ERAD pathway"/>
    <property type="evidence" value="ECO:0007669"/>
    <property type="project" value="InterPro"/>
</dbReference>
<dbReference type="GO" id="GO:0005737">
    <property type="term" value="C:cytoplasm"/>
    <property type="evidence" value="ECO:0007669"/>
    <property type="project" value="TreeGrafter"/>
</dbReference>
<dbReference type="Pfam" id="PF10408">
    <property type="entry name" value="Ufd2P_core"/>
    <property type="match status" value="1"/>
</dbReference>
<evidence type="ECO:0000256" key="5">
    <source>
        <dbReference type="ARBA" id="ARBA00023242"/>
    </source>
</evidence>
<dbReference type="InterPro" id="IPR045132">
    <property type="entry name" value="UBE4"/>
</dbReference>
<feature type="compositionally biased region" description="Polar residues" evidence="6">
    <location>
        <begin position="448"/>
        <end position="457"/>
    </location>
</feature>
<gene>
    <name evidence="8" type="ORF">EZS28_007225</name>
</gene>
<name>A0A5J4WRQ6_9EUKA</name>
<dbReference type="GO" id="GO:0006511">
    <property type="term" value="P:ubiquitin-dependent protein catabolic process"/>
    <property type="evidence" value="ECO:0007669"/>
    <property type="project" value="InterPro"/>
</dbReference>
<proteinExistence type="predicted"/>
<dbReference type="OrthoDB" id="20295at2759"/>
<feature type="compositionally biased region" description="Low complexity" evidence="6">
    <location>
        <begin position="458"/>
        <end position="470"/>
    </location>
</feature>
<keyword evidence="4" id="KW-0833">Ubl conjugation pathway</keyword>
<dbReference type="PANTHER" id="PTHR13931">
    <property type="entry name" value="UBIQUITINATION FACTOR E4"/>
    <property type="match status" value="1"/>
</dbReference>
<evidence type="ECO:0000313" key="8">
    <source>
        <dbReference type="EMBL" id="KAA6397246.1"/>
    </source>
</evidence>
<dbReference type="InterPro" id="IPR019474">
    <property type="entry name" value="Ub_conjug_fac_E4_core"/>
</dbReference>
<feature type="region of interest" description="Disordered" evidence="6">
    <location>
        <begin position="448"/>
        <end position="473"/>
    </location>
</feature>
<keyword evidence="3" id="KW-0808">Transferase</keyword>
<dbReference type="GO" id="GO:0005634">
    <property type="term" value="C:nucleus"/>
    <property type="evidence" value="ECO:0007669"/>
    <property type="project" value="UniProtKB-SubCell"/>
</dbReference>
<comment type="pathway">
    <text evidence="2">Protein modification; protein ubiquitination.</text>
</comment>
<reference evidence="8 9" key="1">
    <citation type="submission" date="2019-03" db="EMBL/GenBank/DDBJ databases">
        <title>Single cell metagenomics reveals metabolic interactions within the superorganism composed of flagellate Streblomastix strix and complex community of Bacteroidetes bacteria on its surface.</title>
        <authorList>
            <person name="Treitli S.C."/>
            <person name="Kolisko M."/>
            <person name="Husnik F."/>
            <person name="Keeling P."/>
            <person name="Hampl V."/>
        </authorList>
    </citation>
    <scope>NUCLEOTIDE SEQUENCE [LARGE SCALE GENOMIC DNA]</scope>
    <source>
        <strain evidence="8">ST1C</strain>
    </source>
</reference>
<feature type="compositionally biased region" description="Low complexity" evidence="6">
    <location>
        <begin position="868"/>
        <end position="906"/>
    </location>
</feature>
<feature type="non-terminal residue" evidence="8">
    <location>
        <position position="983"/>
    </location>
</feature>
<dbReference type="AlphaFoldDB" id="A0A5J4WRQ6"/>
<evidence type="ECO:0000256" key="4">
    <source>
        <dbReference type="ARBA" id="ARBA00022786"/>
    </source>
</evidence>
<protein>
    <recommendedName>
        <fullName evidence="7">Ubiquitin conjugation factor E4 core domain-containing protein</fullName>
    </recommendedName>
</protein>
<feature type="domain" description="Ubiquitin conjugation factor E4 core" evidence="7">
    <location>
        <begin position="385"/>
        <end position="441"/>
    </location>
</feature>
<comment type="subcellular location">
    <subcellularLocation>
        <location evidence="1">Nucleus</location>
    </subcellularLocation>
</comment>
<keyword evidence="5" id="KW-0539">Nucleus</keyword>
<evidence type="ECO:0000256" key="2">
    <source>
        <dbReference type="ARBA" id="ARBA00004906"/>
    </source>
</evidence>
<dbReference type="UniPathway" id="UPA00143"/>
<accession>A0A5J4WRQ6</accession>
<dbReference type="Proteomes" id="UP000324800">
    <property type="component" value="Unassembled WGS sequence"/>
</dbReference>
<dbReference type="PANTHER" id="PTHR13931:SF2">
    <property type="entry name" value="UBIQUITIN CONJUGATION FACTOR E4 B"/>
    <property type="match status" value="1"/>
</dbReference>
<evidence type="ECO:0000313" key="9">
    <source>
        <dbReference type="Proteomes" id="UP000324800"/>
    </source>
</evidence>
<dbReference type="GO" id="GO:0000209">
    <property type="term" value="P:protein polyubiquitination"/>
    <property type="evidence" value="ECO:0007669"/>
    <property type="project" value="TreeGrafter"/>
</dbReference>
<dbReference type="GO" id="GO:0000151">
    <property type="term" value="C:ubiquitin ligase complex"/>
    <property type="evidence" value="ECO:0007669"/>
    <property type="project" value="InterPro"/>
</dbReference>
<feature type="region of interest" description="Disordered" evidence="6">
    <location>
        <begin position="863"/>
        <end position="906"/>
    </location>
</feature>
<evidence type="ECO:0000259" key="7">
    <source>
        <dbReference type="Pfam" id="PF10408"/>
    </source>
</evidence>
<sequence>MSVEEQFFIQRVFRFSEQGSAKDLTVKKLDELLVDEFSKLGDQSQLKYLTQSYNRLCTEIEQIQLPKCPPAKVKVVQSSQEQVKSVIINYAFLMINNPGLFGNPEGPLELLNIMIKNELNAQIDYEYIGLFVDKCLAEQKENNEPILRNLFLPIFLHIKEQIEGTSFPIYPTDEVRVLILLTQNSALMSLFSLEPGLLFIPFPNNSPYCTSQLNPLAHASTSDGALHFSLDMSSNSPTLFLSLLSKTTIEPEAKFFSSMHIYFSKTNISATEQLIDYNNSNSFTLNNDTVRTLAQIYSYQELEDSPLEVREVIQRSERHGDKMSLLHEQLKQLMLNIFRVTQPPSGICHIGLLKQQSQIKKPESLTIEQIKDGTFIFDPTISLAQNLLNFLECFCVHNNERTKQVSSAILSSTDGFVMNLCGALLRVCEPFLTIPKIDLQQQQQFDSLSATDSPIKTNSNSQSNSNNNSNKGISVSYGNRSGITMIAPRSVMDYEIYSGGIRESWIQGNNNSNSDIAGNSASASVSIPRSVVREVIYGRTNQNVIRGINQNQIQSQSQLKSGQISPINQIAKFDSKKWRGLQGATEAELQSNKLLNKIELHFAMYSTQHSLAQQEPRISLRSGIQIVEPNLKELISQKTGQEFPFKFQRVTENMYLTIHALHVGLIPALNKYKQLVRNQNEEFNHLPPALLQMTISPFPSVLTSQFDFEEFIKYISERAEIQQNKKLAHLALIDENDFNKANQLVNKPLISTKFNYQTPVSGIYSTAIHRLHPLFRDMPPANVRNMLNIIRTPKQVIEQVRGYDSVVAFSDLLERCTKFYDFVAWLYLRQFGEINGYGNEKDGQIDDDIGFWDYEQYQFMKEKEKDQVNSNNNKSNNIVSQSPIRNPTSTSTSTSTSTTRDPVSSSSAAITSPFLLRHPLIAIQPLFILEDMTSLMHKLQINRTTLNYLKHAKNILHLMAFFVLNFRMISHQQTVIEIGEMLS</sequence>
<evidence type="ECO:0000256" key="1">
    <source>
        <dbReference type="ARBA" id="ARBA00004123"/>
    </source>
</evidence>